<dbReference type="KEGG" id="nod:FOH10_14055"/>
<dbReference type="EMBL" id="CP041695">
    <property type="protein sequence ID" value="QDP79665.1"/>
    <property type="molecule type" value="Genomic_DNA"/>
</dbReference>
<sequence>MVDSTGRGVIDVRTSAGVSAAQAFEAWEGAVSAAYVPMSVSPVHLGDFHGRVDAAQFGDLTLSRVRASAQVARRTRRLVALSDEPMLFAVIQCGGAPGWLEQGERVPGPHPGEMYLLDTGRPYTVCVDDCWDRIVAQVPLEPILERTGLRPNEIRTGVPLPGTGAVGVVGRFFRDLIDLRSEDSAGMELLAAHGMDLLAAAVRLAASEPRCGRFAEVLDLTDYRSRCAGTTTE</sequence>
<dbReference type="Pfam" id="PF14525">
    <property type="entry name" value="AraC_binding_2"/>
    <property type="match status" value="1"/>
</dbReference>
<evidence type="ECO:0000313" key="3">
    <source>
        <dbReference type="Proteomes" id="UP000317039"/>
    </source>
</evidence>
<organism evidence="2 3">
    <name type="scientific">Nocardia otitidiscaviarum</name>
    <dbReference type="NCBI Taxonomy" id="1823"/>
    <lineage>
        <taxon>Bacteria</taxon>
        <taxon>Bacillati</taxon>
        <taxon>Actinomycetota</taxon>
        <taxon>Actinomycetes</taxon>
        <taxon>Mycobacteriales</taxon>
        <taxon>Nocardiaceae</taxon>
        <taxon>Nocardia</taxon>
    </lineage>
</organism>
<dbReference type="RefSeq" id="WP_143981040.1">
    <property type="nucleotide sequence ID" value="NZ_CP041695.1"/>
</dbReference>
<proteinExistence type="predicted"/>
<name>A0A516NLA6_9NOCA</name>
<feature type="domain" description="Transcription regulator HTH AraC- type ligand binding" evidence="1">
    <location>
        <begin position="27"/>
        <end position="201"/>
    </location>
</feature>
<dbReference type="Proteomes" id="UP000317039">
    <property type="component" value="Chromosome"/>
</dbReference>
<gene>
    <name evidence="2" type="ORF">FOH10_14055</name>
</gene>
<dbReference type="GeneID" id="80333503"/>
<accession>A0A516NLA6</accession>
<evidence type="ECO:0000313" key="2">
    <source>
        <dbReference type="EMBL" id="QDP79665.1"/>
    </source>
</evidence>
<dbReference type="InterPro" id="IPR035418">
    <property type="entry name" value="AraC-bd_2"/>
</dbReference>
<protein>
    <recommendedName>
        <fullName evidence="1">Transcription regulator HTH AraC- type ligand binding domain-containing protein</fullName>
    </recommendedName>
</protein>
<reference evidence="2 3" key="1">
    <citation type="submission" date="2019-07" db="EMBL/GenBank/DDBJ databases">
        <title>Complete Genome Sequence and Methylome Analysis of Nocardia otitidis-caviarum NEB252.</title>
        <authorList>
            <person name="Fomenkov A."/>
            <person name="Anton B.P."/>
            <person name="Vincze T."/>
            <person name="Roberts R.J."/>
        </authorList>
    </citation>
    <scope>NUCLEOTIDE SEQUENCE [LARGE SCALE GENOMIC DNA]</scope>
    <source>
        <strain evidence="2 3">NEB252</strain>
    </source>
</reference>
<evidence type="ECO:0000259" key="1">
    <source>
        <dbReference type="Pfam" id="PF14525"/>
    </source>
</evidence>
<dbReference type="AlphaFoldDB" id="A0A516NLA6"/>